<dbReference type="EMBL" id="CYZO01000006">
    <property type="protein sequence ID" value="CUN71928.1"/>
    <property type="molecule type" value="Genomic_DNA"/>
</dbReference>
<dbReference type="PANTHER" id="PTHR43002">
    <property type="entry name" value="GLYCOGEN DEBRANCHING ENZYME"/>
    <property type="match status" value="1"/>
</dbReference>
<evidence type="ECO:0000313" key="5">
    <source>
        <dbReference type="EMBL" id="RYS78829.1"/>
    </source>
</evidence>
<protein>
    <submittedName>
        <fullName evidence="4">Glycogen debranching enzyme</fullName>
        <ecNumber evidence="4">3.2.1.-</ecNumber>
    </submittedName>
    <submittedName>
        <fullName evidence="5">Glycogen debranching protein</fullName>
    </submittedName>
</protein>
<dbReference type="InterPro" id="IPR014756">
    <property type="entry name" value="Ig_E-set"/>
</dbReference>
<dbReference type="InterPro" id="IPR013780">
    <property type="entry name" value="Glyco_hydro_b"/>
</dbReference>
<dbReference type="SUPFAM" id="SSF51445">
    <property type="entry name" value="(Trans)glycosidases"/>
    <property type="match status" value="1"/>
</dbReference>
<feature type="region of interest" description="Disordered" evidence="2">
    <location>
        <begin position="575"/>
        <end position="612"/>
    </location>
</feature>
<comment type="similarity">
    <text evidence="1">Belongs to the glycosyl hydrolase 13 family.</text>
</comment>
<feature type="domain" description="Glycosyl hydrolase family 13 catalytic" evidence="3">
    <location>
        <begin position="136"/>
        <end position="448"/>
    </location>
</feature>
<evidence type="ECO:0000256" key="1">
    <source>
        <dbReference type="ARBA" id="ARBA00008061"/>
    </source>
</evidence>
<dbReference type="SUPFAM" id="SSF81296">
    <property type="entry name" value="E set domains"/>
    <property type="match status" value="1"/>
</dbReference>
<evidence type="ECO:0000259" key="3">
    <source>
        <dbReference type="SMART" id="SM00642"/>
    </source>
</evidence>
<dbReference type="Proteomes" id="UP000292665">
    <property type="component" value="Unassembled WGS sequence"/>
</dbReference>
<reference evidence="5 7" key="2">
    <citation type="journal article" date="2019" name="Science, e1252229">
        <title>Invertible promoters mediate bacterial phase variation, antibiotic resistance, and host adaptation in the gut.</title>
        <authorList>
            <person name="Jiang X."/>
            <person name="Hall A.B."/>
            <person name="Arthur T.D."/>
            <person name="Plichta D.R."/>
            <person name="Covington C.T."/>
            <person name="Poyet M."/>
            <person name="Crothers J."/>
            <person name="Moses P.L."/>
            <person name="Tolonen A.C."/>
            <person name="Vlamakis H."/>
            <person name="Alm E.J."/>
            <person name="Xavier R.J."/>
        </authorList>
    </citation>
    <scope>NUCLEOTIDE SEQUENCE [LARGE SCALE GENOMIC DNA]</scope>
    <source>
        <strain evidence="7">aa_0143</strain>
        <strain evidence="5">Aa_0143</strain>
    </source>
</reference>
<dbReference type="GeneID" id="97328494"/>
<dbReference type="RefSeq" id="WP_004846440.1">
    <property type="nucleotide sequence ID" value="NZ_CATVPX010000023.1"/>
</dbReference>
<sequence length="612" mass="69692">MRKTEGSPLPFGAAAKERKVNFSVQVPMGKTCELLLYREGNTKPEVCFDMPEEEGIGEVRFLSVEEIDPEKYEYNFLIDGKVCTDPYAKEIAGREVFGKRQNDDKHGVRAKIQVSDYDWGEDRPIRHPWNEVVSYSIHVRGFTKHSSSKVLHRGTYQGVIEKIPYLKELGVNQIQCMPIYEFDECAKTKINYWGYGPAFYFAPKEAYSSDGCAVRELKDMVKACHKADIEVVLEMPFAAGISEQEAAECLRFYMMEYHVDGFVVNPYIVSWELLNKDPFLKGIRLMRKDDGFQNVMRRFLKGDENMVNDVISSLGHNSASDGKCNYITAQTGFTLRDLVSYDCKHNEENGENNTDGPDYNYSWNCGAEGQSRKRSVVNLRKSQIRNAFLLLLLAQGTPCLLSGDEFYNTQKGNNNVYCQDNATGWLDWSRLKSDRGLFDYVKALITFRKNHPCLCQKEPLKGMDRTACGMPDVSYHGENAWQVKNEVSSRQLGVMYSGAGVGDCDCFVAYNMHWLPHSYALPSPGKGKCWHLALDTDRGVLSKSIKLEDQKRIEIRERSIAVLISCEEDKTELRNTNFHSKGKTAEKKSVSETEKTDIVTSDAEKEKKCRQE</sequence>
<evidence type="ECO:0000313" key="6">
    <source>
        <dbReference type="Proteomes" id="UP000095787"/>
    </source>
</evidence>
<dbReference type="InterPro" id="IPR013783">
    <property type="entry name" value="Ig-like_fold"/>
</dbReference>
<dbReference type="GO" id="GO:0016798">
    <property type="term" value="F:hydrolase activity, acting on glycosyl bonds"/>
    <property type="evidence" value="ECO:0007669"/>
    <property type="project" value="UniProtKB-KW"/>
</dbReference>
<gene>
    <name evidence="4" type="primary">glgX</name>
    <name evidence="5" type="ORF">EAI93_10325</name>
    <name evidence="4" type="ORF">ERS852456_00644</name>
</gene>
<dbReference type="EMBL" id="RCYR01000021">
    <property type="protein sequence ID" value="RYS78829.1"/>
    <property type="molecule type" value="Genomic_DNA"/>
</dbReference>
<organism evidence="4 6">
    <name type="scientific">[Ruminococcus] torques</name>
    <dbReference type="NCBI Taxonomy" id="33039"/>
    <lineage>
        <taxon>Bacteria</taxon>
        <taxon>Bacillati</taxon>
        <taxon>Bacillota</taxon>
        <taxon>Clostridia</taxon>
        <taxon>Lachnospirales</taxon>
        <taxon>Lachnospiraceae</taxon>
        <taxon>Mediterraneibacter</taxon>
    </lineage>
</organism>
<dbReference type="Pfam" id="PF00128">
    <property type="entry name" value="Alpha-amylase"/>
    <property type="match status" value="1"/>
</dbReference>
<dbReference type="Gene3D" id="3.20.20.80">
    <property type="entry name" value="Glycosidases"/>
    <property type="match status" value="2"/>
</dbReference>
<keyword evidence="4" id="KW-0378">Hydrolase</keyword>
<dbReference type="AlphaFoldDB" id="A0A173Z9S1"/>
<dbReference type="CDD" id="cd11234">
    <property type="entry name" value="E_set_GDE_N"/>
    <property type="match status" value="1"/>
</dbReference>
<dbReference type="InterPro" id="IPR006047">
    <property type="entry name" value="GH13_cat_dom"/>
</dbReference>
<dbReference type="GO" id="GO:0005975">
    <property type="term" value="P:carbohydrate metabolic process"/>
    <property type="evidence" value="ECO:0007669"/>
    <property type="project" value="InterPro"/>
</dbReference>
<name>A0A173Z9S1_9FIRM</name>
<dbReference type="EC" id="3.2.1.-" evidence="4"/>
<keyword evidence="4" id="KW-0326">Glycosidase</keyword>
<dbReference type="InterPro" id="IPR017853">
    <property type="entry name" value="GH"/>
</dbReference>
<evidence type="ECO:0000313" key="7">
    <source>
        <dbReference type="Proteomes" id="UP000292665"/>
    </source>
</evidence>
<reference evidence="4 6" key="1">
    <citation type="submission" date="2015-09" db="EMBL/GenBank/DDBJ databases">
        <authorList>
            <consortium name="Pathogen Informatics"/>
        </authorList>
    </citation>
    <scope>NUCLEOTIDE SEQUENCE [LARGE SCALE GENOMIC DNA]</scope>
    <source>
        <strain evidence="4 6">2789STDY5834841</strain>
    </source>
</reference>
<accession>A0A173Z9S1</accession>
<dbReference type="Gene3D" id="2.60.40.1180">
    <property type="entry name" value="Golgi alpha-mannosidase II"/>
    <property type="match status" value="1"/>
</dbReference>
<evidence type="ECO:0000313" key="4">
    <source>
        <dbReference type="EMBL" id="CUN71928.1"/>
    </source>
</evidence>
<dbReference type="Gene3D" id="2.60.40.10">
    <property type="entry name" value="Immunoglobulins"/>
    <property type="match status" value="1"/>
</dbReference>
<evidence type="ECO:0000256" key="2">
    <source>
        <dbReference type="SAM" id="MobiDB-lite"/>
    </source>
</evidence>
<proteinExistence type="inferred from homology"/>
<dbReference type="Proteomes" id="UP000095787">
    <property type="component" value="Unassembled WGS sequence"/>
</dbReference>
<dbReference type="SUPFAM" id="SSF51011">
    <property type="entry name" value="Glycosyl hydrolase domain"/>
    <property type="match status" value="1"/>
</dbReference>
<dbReference type="SMART" id="SM00642">
    <property type="entry name" value="Aamy"/>
    <property type="match status" value="1"/>
</dbReference>
<feature type="compositionally biased region" description="Basic and acidic residues" evidence="2">
    <location>
        <begin position="583"/>
        <end position="612"/>
    </location>
</feature>